<dbReference type="OrthoDB" id="3598281at2759"/>
<dbReference type="KEGG" id="caua:113054330"/>
<dbReference type="InterPro" id="IPR053082">
    <property type="entry name" value="Nuclear_GTPase_SLIP-GC"/>
</dbReference>
<protein>
    <submittedName>
        <fullName evidence="3">Nuclear GTPase SLIP-GC-like</fullName>
    </submittedName>
</protein>
<dbReference type="PANTHER" id="PTHR47308">
    <property type="entry name" value="NUCLEAR GTPASE SLIP-GC"/>
    <property type="match status" value="1"/>
</dbReference>
<evidence type="ECO:0000259" key="1">
    <source>
        <dbReference type="Pfam" id="PF00350"/>
    </source>
</evidence>
<dbReference type="AlphaFoldDB" id="A0A6P6KTH0"/>
<dbReference type="InterPro" id="IPR045063">
    <property type="entry name" value="Dynamin_N"/>
</dbReference>
<keyword evidence="2" id="KW-1185">Reference proteome</keyword>
<proteinExistence type="predicted"/>
<organism evidence="2 3">
    <name type="scientific">Carassius auratus</name>
    <name type="common">Goldfish</name>
    <dbReference type="NCBI Taxonomy" id="7957"/>
    <lineage>
        <taxon>Eukaryota</taxon>
        <taxon>Metazoa</taxon>
        <taxon>Chordata</taxon>
        <taxon>Craniata</taxon>
        <taxon>Vertebrata</taxon>
        <taxon>Euteleostomi</taxon>
        <taxon>Actinopterygii</taxon>
        <taxon>Neopterygii</taxon>
        <taxon>Teleostei</taxon>
        <taxon>Ostariophysi</taxon>
        <taxon>Cypriniformes</taxon>
        <taxon>Cyprinidae</taxon>
        <taxon>Cyprininae</taxon>
        <taxon>Carassius</taxon>
    </lineage>
</organism>
<dbReference type="Gene3D" id="3.40.50.300">
    <property type="entry name" value="P-loop containing nucleotide triphosphate hydrolases"/>
    <property type="match status" value="1"/>
</dbReference>
<evidence type="ECO:0000313" key="3">
    <source>
        <dbReference type="RefSeq" id="XP_026075593.1"/>
    </source>
</evidence>
<evidence type="ECO:0000313" key="2">
    <source>
        <dbReference type="Proteomes" id="UP000515129"/>
    </source>
</evidence>
<dbReference type="Proteomes" id="UP000515129">
    <property type="component" value="Chromosome 3"/>
</dbReference>
<name>A0A6P6KTH0_CARAU</name>
<reference evidence="3" key="1">
    <citation type="submission" date="2025-08" db="UniProtKB">
        <authorList>
            <consortium name="RefSeq"/>
        </authorList>
    </citation>
    <scope>IDENTIFICATION</scope>
    <source>
        <strain evidence="3">Wakin</strain>
        <tissue evidence="3">Muscle</tissue>
    </source>
</reference>
<accession>A0A6P6KTH0</accession>
<dbReference type="PANTHER" id="PTHR47308:SF1">
    <property type="entry name" value="NUCLEAR GTPASE SLIP-GC"/>
    <property type="match status" value="1"/>
</dbReference>
<gene>
    <name evidence="3" type="primary">LOC113054330</name>
</gene>
<dbReference type="Pfam" id="PF00350">
    <property type="entry name" value="Dynamin_N"/>
    <property type="match status" value="1"/>
</dbReference>
<sequence>MEKTKNIMSEVVKKIQPLKTTSETTEFYHYIENIISNMDKSKEKKKTIGILGYTGEGKTTLLNALLGKRYLLPSGCIGVCTAVVTQVEANLTDHNYTAEIEVISKEEWETQLKDLLSIKKSQSKDKNKDLTDDAIEKITALYGTDAKDKTFEELKKIDIPVFANNKKDVSCIEVSEFASELKRYVQHNTSSTGHWYWPLVKSVKIKIPDCRELLEHIVLVDLPGSGDCNKTRAAMWKSKLRDCCSVWILSNINRAINNKDAWEMLNHCYQDMVQAGECRDFNFICTKSDEMDPGEYNSTLEKQIPEDKNQMTNCILHRNKHAKETLEKSFENSEFKNENIHLQVFTVSSKAFFNHNLGVRRDDTEIPKLQDVLKKINKSINQELSRNYIKEASGVLSLIQSFQLDRRKRMAEADMKKGLLLNLEKALEKLEYQFDMLRCFLDKGLSDGVDKSEKSCLDDAKEIISPDLPQGQGGFRKILQDLCRNGGSHESKAWKRNIDLNKCLAKHMYENMNPRFNLIFPVNTKTGISVQELIDKFSIIQPDTANPPSLILQYINKFIKSQEDKLKELLKHEVVNKKKEIYTSVEATIQNAMASCYEEAAEKTGEGSTKEKQRILKTRIESLKPDIFRNAKKGVLIKTNELMEYIKKSMEFVLKKLIQYSFAKAIQNTMCDVSKEIEELEKLSAQLTDNTG</sequence>
<dbReference type="GeneID" id="113054330"/>
<dbReference type="RefSeq" id="XP_026075593.1">
    <property type="nucleotide sequence ID" value="XM_026219808.1"/>
</dbReference>
<dbReference type="SUPFAM" id="SSF52540">
    <property type="entry name" value="P-loop containing nucleoside triphosphate hydrolases"/>
    <property type="match status" value="1"/>
</dbReference>
<dbReference type="InterPro" id="IPR027417">
    <property type="entry name" value="P-loop_NTPase"/>
</dbReference>
<dbReference type="GO" id="GO:0003924">
    <property type="term" value="F:GTPase activity"/>
    <property type="evidence" value="ECO:0007669"/>
    <property type="project" value="TreeGrafter"/>
</dbReference>
<feature type="domain" description="Dynamin N-terminal" evidence="1">
    <location>
        <begin position="48"/>
        <end position="265"/>
    </location>
</feature>